<accession>A0ABS8UK50</accession>
<keyword evidence="2" id="KW-1185">Reference proteome</keyword>
<dbReference type="EMBL" id="JACEIK010002044">
    <property type="protein sequence ID" value="MCD9558681.1"/>
    <property type="molecule type" value="Genomic_DNA"/>
</dbReference>
<sequence>GEEEGKCFGADWGLLTGKRNVEVMFVIIKKGKIVVLIVLMMEKLVKGFDPSLWSLAMDQ</sequence>
<gene>
    <name evidence="1" type="ORF">HAX54_016215</name>
</gene>
<comment type="caution">
    <text evidence="1">The sequence shown here is derived from an EMBL/GenBank/DDBJ whole genome shotgun (WGS) entry which is preliminary data.</text>
</comment>
<evidence type="ECO:0000313" key="1">
    <source>
        <dbReference type="EMBL" id="MCD9558681.1"/>
    </source>
</evidence>
<organism evidence="1 2">
    <name type="scientific">Datura stramonium</name>
    <name type="common">Jimsonweed</name>
    <name type="synonym">Common thornapple</name>
    <dbReference type="NCBI Taxonomy" id="4076"/>
    <lineage>
        <taxon>Eukaryota</taxon>
        <taxon>Viridiplantae</taxon>
        <taxon>Streptophyta</taxon>
        <taxon>Embryophyta</taxon>
        <taxon>Tracheophyta</taxon>
        <taxon>Spermatophyta</taxon>
        <taxon>Magnoliopsida</taxon>
        <taxon>eudicotyledons</taxon>
        <taxon>Gunneridae</taxon>
        <taxon>Pentapetalae</taxon>
        <taxon>asterids</taxon>
        <taxon>lamiids</taxon>
        <taxon>Solanales</taxon>
        <taxon>Solanaceae</taxon>
        <taxon>Solanoideae</taxon>
        <taxon>Datureae</taxon>
        <taxon>Datura</taxon>
    </lineage>
</organism>
<reference evidence="1 2" key="1">
    <citation type="journal article" date="2021" name="BMC Genomics">
        <title>Datura genome reveals duplications of psychoactive alkaloid biosynthetic genes and high mutation rate following tissue culture.</title>
        <authorList>
            <person name="Rajewski A."/>
            <person name="Carter-House D."/>
            <person name="Stajich J."/>
            <person name="Litt A."/>
        </authorList>
    </citation>
    <scope>NUCLEOTIDE SEQUENCE [LARGE SCALE GENOMIC DNA]</scope>
    <source>
        <strain evidence="1">AR-01</strain>
    </source>
</reference>
<evidence type="ECO:0000313" key="2">
    <source>
        <dbReference type="Proteomes" id="UP000823775"/>
    </source>
</evidence>
<proteinExistence type="predicted"/>
<feature type="non-terminal residue" evidence="1">
    <location>
        <position position="1"/>
    </location>
</feature>
<dbReference type="Proteomes" id="UP000823775">
    <property type="component" value="Unassembled WGS sequence"/>
</dbReference>
<name>A0ABS8UK50_DATST</name>
<feature type="non-terminal residue" evidence="1">
    <location>
        <position position="59"/>
    </location>
</feature>
<protein>
    <submittedName>
        <fullName evidence="1">Uncharacterized protein</fullName>
    </submittedName>
</protein>